<accession>A0A0C9TBL7</accession>
<evidence type="ECO:0000313" key="1">
    <source>
        <dbReference type="EMBL" id="KIJ08463.1"/>
    </source>
</evidence>
<keyword evidence="2" id="KW-1185">Reference proteome</keyword>
<organism evidence="1 2">
    <name type="scientific">Paxillus involutus ATCC 200175</name>
    <dbReference type="NCBI Taxonomy" id="664439"/>
    <lineage>
        <taxon>Eukaryota</taxon>
        <taxon>Fungi</taxon>
        <taxon>Dikarya</taxon>
        <taxon>Basidiomycota</taxon>
        <taxon>Agaricomycotina</taxon>
        <taxon>Agaricomycetes</taxon>
        <taxon>Agaricomycetidae</taxon>
        <taxon>Boletales</taxon>
        <taxon>Paxilineae</taxon>
        <taxon>Paxillaceae</taxon>
        <taxon>Paxillus</taxon>
    </lineage>
</organism>
<name>A0A0C9TBL7_PAXIN</name>
<proteinExistence type="predicted"/>
<gene>
    <name evidence="1" type="ORF">PAXINDRAFT_18408</name>
</gene>
<dbReference type="EMBL" id="KN819616">
    <property type="protein sequence ID" value="KIJ08463.1"/>
    <property type="molecule type" value="Genomic_DNA"/>
</dbReference>
<dbReference type="Proteomes" id="UP000053647">
    <property type="component" value="Unassembled WGS sequence"/>
</dbReference>
<evidence type="ECO:0000313" key="2">
    <source>
        <dbReference type="Proteomes" id="UP000053647"/>
    </source>
</evidence>
<reference evidence="2" key="2">
    <citation type="submission" date="2015-01" db="EMBL/GenBank/DDBJ databases">
        <title>Evolutionary Origins and Diversification of the Mycorrhizal Mutualists.</title>
        <authorList>
            <consortium name="DOE Joint Genome Institute"/>
            <consortium name="Mycorrhizal Genomics Consortium"/>
            <person name="Kohler A."/>
            <person name="Kuo A."/>
            <person name="Nagy L.G."/>
            <person name="Floudas D."/>
            <person name="Copeland A."/>
            <person name="Barry K.W."/>
            <person name="Cichocki N."/>
            <person name="Veneault-Fourrey C."/>
            <person name="LaButti K."/>
            <person name="Lindquist E.A."/>
            <person name="Lipzen A."/>
            <person name="Lundell T."/>
            <person name="Morin E."/>
            <person name="Murat C."/>
            <person name="Riley R."/>
            <person name="Ohm R."/>
            <person name="Sun H."/>
            <person name="Tunlid A."/>
            <person name="Henrissat B."/>
            <person name="Grigoriev I.V."/>
            <person name="Hibbett D.S."/>
            <person name="Martin F."/>
        </authorList>
    </citation>
    <scope>NUCLEOTIDE SEQUENCE [LARGE SCALE GENOMIC DNA]</scope>
    <source>
        <strain evidence="2">ATCC 200175</strain>
    </source>
</reference>
<sequence length="59" mass="6411">MDFIPSSSAVRELIINPSNNQESWLLICTGDYSNVLRINPLVMPTLAAPPNTVGCLPNL</sequence>
<protein>
    <submittedName>
        <fullName evidence="1">Uncharacterized protein</fullName>
    </submittedName>
</protein>
<dbReference type="HOGENOM" id="CLU_2961465_0_0_1"/>
<reference evidence="1 2" key="1">
    <citation type="submission" date="2014-06" db="EMBL/GenBank/DDBJ databases">
        <authorList>
            <consortium name="DOE Joint Genome Institute"/>
            <person name="Kuo A."/>
            <person name="Kohler A."/>
            <person name="Nagy L.G."/>
            <person name="Floudas D."/>
            <person name="Copeland A."/>
            <person name="Barry K.W."/>
            <person name="Cichocki N."/>
            <person name="Veneault-Fourrey C."/>
            <person name="LaButti K."/>
            <person name="Lindquist E.A."/>
            <person name="Lipzen A."/>
            <person name="Lundell T."/>
            <person name="Morin E."/>
            <person name="Murat C."/>
            <person name="Sun H."/>
            <person name="Tunlid A."/>
            <person name="Henrissat B."/>
            <person name="Grigoriev I.V."/>
            <person name="Hibbett D.S."/>
            <person name="Martin F."/>
            <person name="Nordberg H.P."/>
            <person name="Cantor M.N."/>
            <person name="Hua S.X."/>
        </authorList>
    </citation>
    <scope>NUCLEOTIDE SEQUENCE [LARGE SCALE GENOMIC DNA]</scope>
    <source>
        <strain evidence="1 2">ATCC 200175</strain>
    </source>
</reference>
<dbReference type="AlphaFoldDB" id="A0A0C9TBL7"/>